<evidence type="ECO:0000313" key="9">
    <source>
        <dbReference type="Proteomes" id="UP000033876"/>
    </source>
</evidence>
<comment type="caution">
    <text evidence="8">The sequence shown here is derived from an EMBL/GenBank/DDBJ whole genome shotgun (WGS) entry which is preliminary data.</text>
</comment>
<evidence type="ECO:0000256" key="5">
    <source>
        <dbReference type="PROSITE-ProRule" id="PRU01026"/>
    </source>
</evidence>
<name>A0A0G0HB05_9BACT</name>
<evidence type="ECO:0000259" key="7">
    <source>
        <dbReference type="SMART" id="SM00650"/>
    </source>
</evidence>
<dbReference type="PATRIC" id="fig|1618742.3.peg.204"/>
<dbReference type="SUPFAM" id="SSF53335">
    <property type="entry name" value="S-adenosyl-L-methionine-dependent methyltransferases"/>
    <property type="match status" value="2"/>
</dbReference>
<dbReference type="Pfam" id="PF00398">
    <property type="entry name" value="RrnaAD"/>
    <property type="match status" value="1"/>
</dbReference>
<feature type="binding site" evidence="5">
    <location>
        <position position="47"/>
    </location>
    <ligand>
        <name>S-adenosyl-L-methionine</name>
        <dbReference type="ChEBI" id="CHEBI:59789"/>
    </ligand>
</feature>
<sequence>MGALTEKLLEKVSRVIAVEKDRELVEYLKNKFTKEIEIKKLILIEGDILKFSMTNDQFSETFLMRSKSSEGGRSSSGSEVRPQGDDFIKYKLIANIPYNITGEIFRKFLQEEKIQPERMVLLIQKEVAERIVGNRGARNQVRGPVAFSHSGARTSKSIIKESILSISIKVYGTPKYINTVKRGSFAPAPNVDSAILLIENISREKFKVGRGRNSGRPPGLKMSNPGGQGEFRPQGALNDKVSEEIINEEKFFQILKAGFAHKRKILSSNLKPIWSEKTEKQLDLCNIPHKSRAENLSVKDWVCLATPKF</sequence>
<keyword evidence="2 5" id="KW-0808">Transferase</keyword>
<organism evidence="8 9">
    <name type="scientific">Candidatus Nomurabacteria bacterium GW2011_GWB1_37_5</name>
    <dbReference type="NCBI Taxonomy" id="1618742"/>
    <lineage>
        <taxon>Bacteria</taxon>
        <taxon>Candidatus Nomuraibacteriota</taxon>
    </lineage>
</organism>
<feature type="region of interest" description="Disordered" evidence="6">
    <location>
        <begin position="208"/>
        <end position="234"/>
    </location>
</feature>
<dbReference type="GO" id="GO:0005829">
    <property type="term" value="C:cytosol"/>
    <property type="evidence" value="ECO:0007669"/>
    <property type="project" value="TreeGrafter"/>
</dbReference>
<dbReference type="InterPro" id="IPR001737">
    <property type="entry name" value="KsgA/Erm"/>
</dbReference>
<dbReference type="InterPro" id="IPR029063">
    <property type="entry name" value="SAM-dependent_MTases_sf"/>
</dbReference>
<dbReference type="GO" id="GO:0003723">
    <property type="term" value="F:RNA binding"/>
    <property type="evidence" value="ECO:0007669"/>
    <property type="project" value="UniProtKB-UniRule"/>
</dbReference>
<comment type="similarity">
    <text evidence="5">Belongs to the class I-like SAM-binding methyltransferase superfamily. rRNA adenine N(6)-methyltransferase family.</text>
</comment>
<dbReference type="InterPro" id="IPR023165">
    <property type="entry name" value="rRNA_Ade_diMease-like_C"/>
</dbReference>
<dbReference type="GO" id="GO:0000179">
    <property type="term" value="F:rRNA (adenine-N6,N6-)-dimethyltransferase activity"/>
    <property type="evidence" value="ECO:0007669"/>
    <property type="project" value="UniProtKB-UniRule"/>
</dbReference>
<feature type="binding site" evidence="5">
    <location>
        <position position="1"/>
    </location>
    <ligand>
        <name>S-adenosyl-L-methionine</name>
        <dbReference type="ChEBI" id="CHEBI:59789"/>
    </ligand>
</feature>
<evidence type="ECO:0000256" key="1">
    <source>
        <dbReference type="ARBA" id="ARBA00022603"/>
    </source>
</evidence>
<feature type="binding site" evidence="5">
    <location>
        <position position="19"/>
    </location>
    <ligand>
        <name>S-adenosyl-L-methionine</name>
        <dbReference type="ChEBI" id="CHEBI:59789"/>
    </ligand>
</feature>
<reference evidence="8 9" key="1">
    <citation type="journal article" date="2015" name="Nature">
        <title>rRNA introns, odd ribosomes, and small enigmatic genomes across a large radiation of phyla.</title>
        <authorList>
            <person name="Brown C.T."/>
            <person name="Hug L.A."/>
            <person name="Thomas B.C."/>
            <person name="Sharon I."/>
            <person name="Castelle C.J."/>
            <person name="Singh A."/>
            <person name="Wilkins M.J."/>
            <person name="Williams K.H."/>
            <person name="Banfield J.F."/>
        </authorList>
    </citation>
    <scope>NUCLEOTIDE SEQUENCE [LARGE SCALE GENOMIC DNA]</scope>
</reference>
<dbReference type="Gene3D" id="1.10.8.100">
    <property type="entry name" value="Ribosomal RNA adenine dimethylase-like, domain 2"/>
    <property type="match status" value="1"/>
</dbReference>
<evidence type="ECO:0000313" key="8">
    <source>
        <dbReference type="EMBL" id="KKQ35695.1"/>
    </source>
</evidence>
<keyword evidence="4 5" id="KW-0694">RNA-binding</keyword>
<dbReference type="PANTHER" id="PTHR11727:SF7">
    <property type="entry name" value="DIMETHYLADENOSINE TRANSFERASE-RELATED"/>
    <property type="match status" value="1"/>
</dbReference>
<feature type="binding site" evidence="5">
    <location>
        <position position="95"/>
    </location>
    <ligand>
        <name>S-adenosyl-L-methionine</name>
        <dbReference type="ChEBI" id="CHEBI:59789"/>
    </ligand>
</feature>
<proteinExistence type="inferred from homology"/>
<evidence type="ECO:0000256" key="3">
    <source>
        <dbReference type="ARBA" id="ARBA00022691"/>
    </source>
</evidence>
<dbReference type="PANTHER" id="PTHR11727">
    <property type="entry name" value="DIMETHYLADENOSINE TRANSFERASE"/>
    <property type="match status" value="1"/>
</dbReference>
<dbReference type="SMART" id="SM00650">
    <property type="entry name" value="rADc"/>
    <property type="match status" value="1"/>
</dbReference>
<dbReference type="Proteomes" id="UP000033876">
    <property type="component" value="Unassembled WGS sequence"/>
</dbReference>
<accession>A0A0G0HB05</accession>
<dbReference type="PROSITE" id="PS51689">
    <property type="entry name" value="SAM_RNA_A_N6_MT"/>
    <property type="match status" value="1"/>
</dbReference>
<gene>
    <name evidence="8" type="ORF">US50_C0007G0003</name>
</gene>
<evidence type="ECO:0000256" key="2">
    <source>
        <dbReference type="ARBA" id="ARBA00022679"/>
    </source>
</evidence>
<dbReference type="InterPro" id="IPR020598">
    <property type="entry name" value="rRNA_Ade_methylase_Trfase_N"/>
</dbReference>
<keyword evidence="3 5" id="KW-0949">S-adenosyl-L-methionine</keyword>
<protein>
    <submittedName>
        <fullName evidence="8">Ribosomal RNA small subunit methyltransferase A</fullName>
    </submittedName>
</protein>
<dbReference type="EMBL" id="LBTF01000007">
    <property type="protein sequence ID" value="KKQ35695.1"/>
    <property type="molecule type" value="Genomic_DNA"/>
</dbReference>
<keyword evidence="1 5" id="KW-0489">Methyltransferase</keyword>
<evidence type="ECO:0000256" key="4">
    <source>
        <dbReference type="ARBA" id="ARBA00022884"/>
    </source>
</evidence>
<evidence type="ECO:0000256" key="6">
    <source>
        <dbReference type="SAM" id="MobiDB-lite"/>
    </source>
</evidence>
<dbReference type="Gene3D" id="3.40.50.150">
    <property type="entry name" value="Vaccinia Virus protein VP39"/>
    <property type="match status" value="1"/>
</dbReference>
<feature type="domain" description="Ribosomal RNA adenine methylase transferase N-terminal" evidence="7">
    <location>
        <begin position="1"/>
        <end position="202"/>
    </location>
</feature>
<comment type="caution">
    <text evidence="5">Lacks conserved residue(s) required for the propagation of feature annotation.</text>
</comment>
<dbReference type="AlphaFoldDB" id="A0A0G0HB05"/>